<evidence type="ECO:0000313" key="2">
    <source>
        <dbReference type="EMBL" id="MBL3655620.1"/>
    </source>
</evidence>
<evidence type="ECO:0000256" key="1">
    <source>
        <dbReference type="SAM" id="SignalP"/>
    </source>
</evidence>
<comment type="caution">
    <text evidence="2">The sequence shown here is derived from an EMBL/GenBank/DDBJ whole genome shotgun (WGS) entry which is preliminary data.</text>
</comment>
<feature type="chain" id="PRO_5037404776" description="NigD-like C-terminal beta sandwich domain-containing protein" evidence="1">
    <location>
        <begin position="22"/>
        <end position="246"/>
    </location>
</feature>
<dbReference type="PROSITE" id="PS51257">
    <property type="entry name" value="PROKAR_LIPOPROTEIN"/>
    <property type="match status" value="1"/>
</dbReference>
<keyword evidence="1" id="KW-0732">Signal</keyword>
<proteinExistence type="predicted"/>
<keyword evidence="3" id="KW-1185">Reference proteome</keyword>
<dbReference type="AlphaFoldDB" id="A0A937F793"/>
<evidence type="ECO:0008006" key="4">
    <source>
        <dbReference type="Google" id="ProtNLM"/>
    </source>
</evidence>
<organism evidence="2 3">
    <name type="scientific">Fulvivirga sediminis</name>
    <dbReference type="NCBI Taxonomy" id="2803949"/>
    <lineage>
        <taxon>Bacteria</taxon>
        <taxon>Pseudomonadati</taxon>
        <taxon>Bacteroidota</taxon>
        <taxon>Cytophagia</taxon>
        <taxon>Cytophagales</taxon>
        <taxon>Fulvivirgaceae</taxon>
        <taxon>Fulvivirga</taxon>
    </lineage>
</organism>
<sequence>MRINSLLLFLFIGAISISCFNSPDFPDTPSIEFQDVEFKRVGGFTDPDSLVISLRFEDGNGDLGLDGSESNAPFNNKNYFSNKTGQFFNFGLENAEDLLTYADRATIDSLPAYSGDAICFHWDISPDIYYQDGSQLEDTVYFQFNRRYYNIFIEFLVNEDGEFKVFDWQKEIDCSSTFDGRFPVLTDDVNRKNPLEGSIRYSMTSIGFEKTFEKKPLKLRVYILDRAGNQSNTIETPEFTLESIIK</sequence>
<evidence type="ECO:0000313" key="3">
    <source>
        <dbReference type="Proteomes" id="UP000659388"/>
    </source>
</evidence>
<feature type="signal peptide" evidence="1">
    <location>
        <begin position="1"/>
        <end position="21"/>
    </location>
</feature>
<protein>
    <recommendedName>
        <fullName evidence="4">NigD-like C-terminal beta sandwich domain-containing protein</fullName>
    </recommendedName>
</protein>
<name>A0A937F793_9BACT</name>
<dbReference type="Proteomes" id="UP000659388">
    <property type="component" value="Unassembled WGS sequence"/>
</dbReference>
<dbReference type="RefSeq" id="WP_202243281.1">
    <property type="nucleotide sequence ID" value="NZ_JAESIY010000002.1"/>
</dbReference>
<gene>
    <name evidence="2" type="ORF">JL102_05735</name>
</gene>
<accession>A0A937F793</accession>
<dbReference type="EMBL" id="JAESIY010000002">
    <property type="protein sequence ID" value="MBL3655620.1"/>
    <property type="molecule type" value="Genomic_DNA"/>
</dbReference>
<reference evidence="2" key="1">
    <citation type="submission" date="2021-01" db="EMBL/GenBank/DDBJ databases">
        <title>Fulvivirga kasyanovii gen. nov., sp nov., a novel member of the phylum Bacteroidetes isolated from seawater in a mussel farm.</title>
        <authorList>
            <person name="Zhao L.-H."/>
            <person name="Wang Z.-J."/>
        </authorList>
    </citation>
    <scope>NUCLEOTIDE SEQUENCE</scope>
    <source>
        <strain evidence="2">2943</strain>
    </source>
</reference>